<comment type="caution">
    <text evidence="1">The sequence shown here is derived from an EMBL/GenBank/DDBJ whole genome shotgun (WGS) entry which is preliminary data.</text>
</comment>
<proteinExistence type="predicted"/>
<accession>A0AAD7H3C5</accession>
<feature type="non-terminal residue" evidence="1">
    <location>
        <position position="160"/>
    </location>
</feature>
<dbReference type="AlphaFoldDB" id="A0AAD7H3C5"/>
<name>A0AAD7H3C5_9AGAR</name>
<organism evidence="1 2">
    <name type="scientific">Mycena metata</name>
    <dbReference type="NCBI Taxonomy" id="1033252"/>
    <lineage>
        <taxon>Eukaryota</taxon>
        <taxon>Fungi</taxon>
        <taxon>Dikarya</taxon>
        <taxon>Basidiomycota</taxon>
        <taxon>Agaricomycotina</taxon>
        <taxon>Agaricomycetes</taxon>
        <taxon>Agaricomycetidae</taxon>
        <taxon>Agaricales</taxon>
        <taxon>Marasmiineae</taxon>
        <taxon>Mycenaceae</taxon>
        <taxon>Mycena</taxon>
    </lineage>
</organism>
<dbReference type="Proteomes" id="UP001215598">
    <property type="component" value="Unassembled WGS sequence"/>
</dbReference>
<evidence type="ECO:0000313" key="1">
    <source>
        <dbReference type="EMBL" id="KAJ7711368.1"/>
    </source>
</evidence>
<sequence length="160" mass="17850">MSLGGRTYGSLTAGFIEHRSIPSIGRSYACLNLDSPKLWPFESRPSTFNCQRALRGSFEASDSTHLGSVPWTLASMYLNLTQILKSMFVQHNFNLRQLDLDLGHLGDAFRPRGFRVETNAIQVNLAFNLRRSTSCRSTPALASTTSLSMYNLWSVLCSHS</sequence>
<reference evidence="1" key="1">
    <citation type="submission" date="2023-03" db="EMBL/GenBank/DDBJ databases">
        <title>Massive genome expansion in bonnet fungi (Mycena s.s.) driven by repeated elements and novel gene families across ecological guilds.</title>
        <authorList>
            <consortium name="Lawrence Berkeley National Laboratory"/>
            <person name="Harder C.B."/>
            <person name="Miyauchi S."/>
            <person name="Viragh M."/>
            <person name="Kuo A."/>
            <person name="Thoen E."/>
            <person name="Andreopoulos B."/>
            <person name="Lu D."/>
            <person name="Skrede I."/>
            <person name="Drula E."/>
            <person name="Henrissat B."/>
            <person name="Morin E."/>
            <person name="Kohler A."/>
            <person name="Barry K."/>
            <person name="LaButti K."/>
            <person name="Morin E."/>
            <person name="Salamov A."/>
            <person name="Lipzen A."/>
            <person name="Mereny Z."/>
            <person name="Hegedus B."/>
            <person name="Baldrian P."/>
            <person name="Stursova M."/>
            <person name="Weitz H."/>
            <person name="Taylor A."/>
            <person name="Grigoriev I.V."/>
            <person name="Nagy L.G."/>
            <person name="Martin F."/>
            <person name="Kauserud H."/>
        </authorList>
    </citation>
    <scope>NUCLEOTIDE SEQUENCE</scope>
    <source>
        <strain evidence="1">CBHHK182m</strain>
    </source>
</reference>
<keyword evidence="2" id="KW-1185">Reference proteome</keyword>
<gene>
    <name evidence="1" type="ORF">B0H16DRAFT_1703510</name>
</gene>
<evidence type="ECO:0000313" key="2">
    <source>
        <dbReference type="Proteomes" id="UP001215598"/>
    </source>
</evidence>
<protein>
    <submittedName>
        <fullName evidence="1">Uncharacterized protein</fullName>
    </submittedName>
</protein>
<dbReference type="EMBL" id="JARKIB010000398">
    <property type="protein sequence ID" value="KAJ7711368.1"/>
    <property type="molecule type" value="Genomic_DNA"/>
</dbReference>